<reference evidence="4 5" key="1">
    <citation type="journal article" date="2019" name="Int. J. Syst. Evol. Microbiol.">
        <title>The Global Catalogue of Microorganisms (GCM) 10K type strain sequencing project: providing services to taxonomists for standard genome sequencing and annotation.</title>
        <authorList>
            <consortium name="The Broad Institute Genomics Platform"/>
            <consortium name="The Broad Institute Genome Sequencing Center for Infectious Disease"/>
            <person name="Wu L."/>
            <person name="Ma J."/>
        </authorList>
    </citation>
    <scope>NUCLEOTIDE SEQUENCE [LARGE SCALE GENOMIC DNA]</scope>
    <source>
        <strain evidence="4 5">JCM 15572</strain>
    </source>
</reference>
<keyword evidence="5" id="KW-1185">Reference proteome</keyword>
<feature type="domain" description="Tetracyclin repressor-like C-terminal" evidence="3">
    <location>
        <begin position="42"/>
        <end position="138"/>
    </location>
</feature>
<proteinExistence type="predicted"/>
<dbReference type="EMBL" id="BAAAPH010000022">
    <property type="protein sequence ID" value="GAA1594185.1"/>
    <property type="molecule type" value="Genomic_DNA"/>
</dbReference>
<dbReference type="InterPro" id="IPR011075">
    <property type="entry name" value="TetR_C"/>
</dbReference>
<evidence type="ECO:0000256" key="2">
    <source>
        <dbReference type="ARBA" id="ARBA00023163"/>
    </source>
</evidence>
<evidence type="ECO:0000256" key="1">
    <source>
        <dbReference type="ARBA" id="ARBA00023015"/>
    </source>
</evidence>
<evidence type="ECO:0000313" key="5">
    <source>
        <dbReference type="Proteomes" id="UP001501705"/>
    </source>
</evidence>
<sequence length="153" mass="17217">MEGIAAEAGVGKQTLYRSWQSVPAILFDALLARSKADAAPTPPDESLPERLRQLLEAAVEEMTTEPNATLLRTLAAAIQLDELTAREYRERLLKPQLNEIHQLLRDADVPFPPRTTELLLAPVFYRWSMRLPPMNPNELSLHINEVLALTQQP</sequence>
<evidence type="ECO:0000259" key="3">
    <source>
        <dbReference type="Pfam" id="PF16859"/>
    </source>
</evidence>
<accession>A0ABN2E4X0</accession>
<dbReference type="Proteomes" id="UP001501705">
    <property type="component" value="Unassembled WGS sequence"/>
</dbReference>
<protein>
    <recommendedName>
        <fullName evidence="3">Tetracyclin repressor-like C-terminal domain-containing protein</fullName>
    </recommendedName>
</protein>
<dbReference type="SUPFAM" id="SSF48498">
    <property type="entry name" value="Tetracyclin repressor-like, C-terminal domain"/>
    <property type="match status" value="1"/>
</dbReference>
<keyword evidence="1" id="KW-0805">Transcription regulation</keyword>
<name>A0ABN2E4X0_9ACTN</name>
<dbReference type="InterPro" id="IPR036271">
    <property type="entry name" value="Tet_transcr_reg_TetR-rel_C_sf"/>
</dbReference>
<dbReference type="Gene3D" id="1.10.357.10">
    <property type="entry name" value="Tetracycline Repressor, domain 2"/>
    <property type="match status" value="1"/>
</dbReference>
<dbReference type="Pfam" id="PF16859">
    <property type="entry name" value="TetR_C_11"/>
    <property type="match status" value="1"/>
</dbReference>
<gene>
    <name evidence="4" type="ORF">GCM10009804_58460</name>
</gene>
<evidence type="ECO:0000313" key="4">
    <source>
        <dbReference type="EMBL" id="GAA1594185.1"/>
    </source>
</evidence>
<organism evidence="4 5">
    <name type="scientific">Kribbella hippodromi</name>
    <dbReference type="NCBI Taxonomy" id="434347"/>
    <lineage>
        <taxon>Bacteria</taxon>
        <taxon>Bacillati</taxon>
        <taxon>Actinomycetota</taxon>
        <taxon>Actinomycetes</taxon>
        <taxon>Propionibacteriales</taxon>
        <taxon>Kribbellaceae</taxon>
        <taxon>Kribbella</taxon>
    </lineage>
</organism>
<comment type="caution">
    <text evidence="4">The sequence shown here is derived from an EMBL/GenBank/DDBJ whole genome shotgun (WGS) entry which is preliminary data.</text>
</comment>
<keyword evidence="2" id="KW-0804">Transcription</keyword>